<dbReference type="SUPFAM" id="SSF52047">
    <property type="entry name" value="RNI-like"/>
    <property type="match status" value="1"/>
</dbReference>
<proteinExistence type="predicted"/>
<reference evidence="1" key="1">
    <citation type="submission" date="2021-01" db="EMBL/GenBank/DDBJ databases">
        <authorList>
            <person name="Kaushik A."/>
        </authorList>
    </citation>
    <scope>NUCLEOTIDE SEQUENCE</scope>
    <source>
        <strain evidence="1">AG1-1C</strain>
    </source>
</reference>
<sequence length="492" mass="55537">MIVERPPPSLDYTRFNVYTPLVKSLDLYGEYKHSCENLDWGAFDQRKKALLPNLFSLIIRDICGSRGYGDQLMSTLLLVSPSLREIRSIASEKVIPHFSTVSPAVASLLLKKLTSRCPDLQVLSIFPAKPTAGSGSHTERMLEKFIEISEPLFSHYLSKARQVRELTSNGQIFQRDALPTVASLTLLSRLEIFSRFIEIDPDDILLPENAFPSLQHLKLHLEFNEGTDLWRIDAFRRLTPNDWGFGPLATIAQNSTNLQYLHINFCVCEDCGDGPCDIGYPDLFEELSVIPLKTGILESVWLGPYDPDLYNRFMIAFPEVIELHIPAQNITLDELVHFAKLPKLQHLVLDLYLTFPERNVPPPTPPVGLALHTLETKESFTPTGDLLGPAKLPRAPLLLWPNLQRVVCPDGDKTPIDIRFHNTIMQSLNSFLTITREATKLKNNIINRYVPIELMLFGGLPVVDHPATDSKEWALLSMSFTLYVLNALCFPP</sequence>
<dbReference type="AlphaFoldDB" id="A0A8H2X1Y1"/>
<organism evidence="1 2">
    <name type="scientific">Rhizoctonia solani</name>
    <dbReference type="NCBI Taxonomy" id="456999"/>
    <lineage>
        <taxon>Eukaryota</taxon>
        <taxon>Fungi</taxon>
        <taxon>Dikarya</taxon>
        <taxon>Basidiomycota</taxon>
        <taxon>Agaricomycotina</taxon>
        <taxon>Agaricomycetes</taxon>
        <taxon>Cantharellales</taxon>
        <taxon>Ceratobasidiaceae</taxon>
        <taxon>Rhizoctonia</taxon>
    </lineage>
</organism>
<name>A0A8H2X1Y1_9AGAM</name>
<accession>A0A8H2X1Y1</accession>
<comment type="caution">
    <text evidence="1">The sequence shown here is derived from an EMBL/GenBank/DDBJ whole genome shotgun (WGS) entry which is preliminary data.</text>
</comment>
<dbReference type="Proteomes" id="UP000663846">
    <property type="component" value="Unassembled WGS sequence"/>
</dbReference>
<evidence type="ECO:0000313" key="2">
    <source>
        <dbReference type="Proteomes" id="UP000663846"/>
    </source>
</evidence>
<evidence type="ECO:0000313" key="1">
    <source>
        <dbReference type="EMBL" id="CAE6413177.1"/>
    </source>
</evidence>
<dbReference type="EMBL" id="CAJMWS010000314">
    <property type="protein sequence ID" value="CAE6413177.1"/>
    <property type="molecule type" value="Genomic_DNA"/>
</dbReference>
<protein>
    <submittedName>
        <fullName evidence="1">Uncharacterized protein</fullName>
    </submittedName>
</protein>
<gene>
    <name evidence="1" type="ORF">RDB_LOCUS71957</name>
</gene>